<evidence type="ECO:0000256" key="2">
    <source>
        <dbReference type="ARBA" id="ARBA00022882"/>
    </source>
</evidence>
<feature type="compositionally biased region" description="Low complexity" evidence="3">
    <location>
        <begin position="632"/>
        <end position="642"/>
    </location>
</feature>
<name>A0A2P6V449_9CHLO</name>
<feature type="transmembrane region" description="Helical" evidence="4">
    <location>
        <begin position="163"/>
        <end position="185"/>
    </location>
</feature>
<feature type="region of interest" description="Disordered" evidence="3">
    <location>
        <begin position="605"/>
        <end position="648"/>
    </location>
</feature>
<dbReference type="GO" id="GO:0005249">
    <property type="term" value="F:voltage-gated potassium channel activity"/>
    <property type="evidence" value="ECO:0007669"/>
    <property type="project" value="InterPro"/>
</dbReference>
<organism evidence="6 7">
    <name type="scientific">Micractinium conductrix</name>
    <dbReference type="NCBI Taxonomy" id="554055"/>
    <lineage>
        <taxon>Eukaryota</taxon>
        <taxon>Viridiplantae</taxon>
        <taxon>Chlorophyta</taxon>
        <taxon>core chlorophytes</taxon>
        <taxon>Trebouxiophyceae</taxon>
        <taxon>Chlorellales</taxon>
        <taxon>Chlorellaceae</taxon>
        <taxon>Chlorella clade</taxon>
        <taxon>Micractinium</taxon>
    </lineage>
</organism>
<dbReference type="OrthoDB" id="515205at2759"/>
<keyword evidence="1" id="KW-0633">Potassium transport</keyword>
<reference evidence="6 7" key="1">
    <citation type="journal article" date="2018" name="Plant J.">
        <title>Genome sequences of Chlorella sorokiniana UTEX 1602 and Micractinium conductrix SAG 241.80: implications to maltose excretion by a green alga.</title>
        <authorList>
            <person name="Arriola M.B."/>
            <person name="Velmurugan N."/>
            <person name="Zhang Y."/>
            <person name="Plunkett M.H."/>
            <person name="Hondzo H."/>
            <person name="Barney B.M."/>
        </authorList>
    </citation>
    <scope>NUCLEOTIDE SEQUENCE [LARGE SCALE GENOMIC DNA]</scope>
    <source>
        <strain evidence="6 7">SAG 241.80</strain>
    </source>
</reference>
<keyword evidence="4" id="KW-0812">Transmembrane</keyword>
<keyword evidence="2" id="KW-0813">Transport</keyword>
<dbReference type="InterPro" id="IPR013099">
    <property type="entry name" value="K_chnl_dom"/>
</dbReference>
<keyword evidence="2" id="KW-0406">Ion transport</keyword>
<dbReference type="Gene3D" id="1.10.287.630">
    <property type="entry name" value="Helix hairpin bin"/>
    <property type="match status" value="1"/>
</dbReference>
<evidence type="ECO:0000259" key="5">
    <source>
        <dbReference type="Pfam" id="PF07885"/>
    </source>
</evidence>
<evidence type="ECO:0000313" key="7">
    <source>
        <dbReference type="Proteomes" id="UP000239649"/>
    </source>
</evidence>
<protein>
    <submittedName>
        <fullName evidence="6">Potassium channel AKT1</fullName>
    </submittedName>
</protein>
<feature type="compositionally biased region" description="Basic and acidic residues" evidence="3">
    <location>
        <begin position="606"/>
        <end position="616"/>
    </location>
</feature>
<keyword evidence="4" id="KW-0472">Membrane</keyword>
<keyword evidence="1" id="KW-0630">Potassium</keyword>
<gene>
    <name evidence="6" type="ORF">C2E20_7578</name>
</gene>
<dbReference type="PANTHER" id="PTHR45743">
    <property type="entry name" value="POTASSIUM CHANNEL AKT1"/>
    <property type="match status" value="1"/>
</dbReference>
<evidence type="ECO:0000256" key="1">
    <source>
        <dbReference type="ARBA" id="ARBA00022826"/>
    </source>
</evidence>
<proteinExistence type="predicted"/>
<keyword evidence="1" id="KW-0631">Potassium channel</keyword>
<keyword evidence="2" id="KW-0851">Voltage-gated channel</keyword>
<sequence>MFSPIGRPYRMWLGFTNCVDLTYTAFVVSLSIAFQRPGDPVGWLASLDIAGSAVYFLDLIAGFCCGWVARWDTRAVVMCDARSAAAFYIQHGTFVADLLAALPTLVQFVTWMTGDGAKALNIILTLRLLRLYRVVRLLRSLAPGAGDGPLQRMTALLLSTNSLLLMQALFSLCVLVNLLGCIWWNTAVNEGLDDSWPSSLSKNYDLVEASDPARWVVSCYFALTTLTTIGYGDVTPVTVRETLITMLFQIIGVAFFGYLLNVTTSLLAASGPKARRAEAVKSKLQDVEELMAPLHLSARMQRGIRRYYSEQWQPVQDGGDALYQLFTELPVHLRTRLTEERQQAALRALPLLSGVPQLAAQYATRRALAAASLPMRLTAGHELKSAVAELDPGQLGQFAEEFDFEGPCFYIVEDGEMQVVGEGEPSRHPSFLAAAAEGGGRADLRGPAVFGLPALFSPEAVASVPGAADQTADGGDEAAALAPVEKPVEAGAGGRAGAGGKSALALTTVHLWRVECRQLFADLWRLQPEVLLHLLDQLLAGGVGDGAGDASEGGAAAAPGAAPCQQAAPGAAPLGGTTGDKDGQQERARLLRLRSKIAAVAATVEHQAHQTHDSHHSLHLHHRSARGMPNQAAASASASGLDDAADKV</sequence>
<evidence type="ECO:0000256" key="3">
    <source>
        <dbReference type="SAM" id="MobiDB-lite"/>
    </source>
</evidence>
<dbReference type="EMBL" id="LHPF02000032">
    <property type="protein sequence ID" value="PSC68857.1"/>
    <property type="molecule type" value="Genomic_DNA"/>
</dbReference>
<keyword evidence="4" id="KW-1133">Transmembrane helix</keyword>
<evidence type="ECO:0000313" key="6">
    <source>
        <dbReference type="EMBL" id="PSC68857.1"/>
    </source>
</evidence>
<dbReference type="STRING" id="554055.A0A2P6V449"/>
<dbReference type="SUPFAM" id="SSF51206">
    <property type="entry name" value="cAMP-binding domain-like"/>
    <property type="match status" value="1"/>
</dbReference>
<feature type="domain" description="Potassium channel" evidence="5">
    <location>
        <begin position="212"/>
        <end position="267"/>
    </location>
</feature>
<dbReference type="Pfam" id="PF07885">
    <property type="entry name" value="Ion_trans_2"/>
    <property type="match status" value="1"/>
</dbReference>
<feature type="transmembrane region" description="Helical" evidence="4">
    <location>
        <begin position="49"/>
        <end position="69"/>
    </location>
</feature>
<feature type="transmembrane region" description="Helical" evidence="4">
    <location>
        <begin position="243"/>
        <end position="260"/>
    </location>
</feature>
<feature type="region of interest" description="Disordered" evidence="3">
    <location>
        <begin position="549"/>
        <end position="583"/>
    </location>
</feature>
<dbReference type="PANTHER" id="PTHR45743:SF2">
    <property type="entry name" value="POTASSIUM CHANNEL AKT1"/>
    <property type="match status" value="1"/>
</dbReference>
<feature type="transmembrane region" description="Helical" evidence="4">
    <location>
        <begin position="12"/>
        <end position="34"/>
    </location>
</feature>
<accession>A0A2P6V449</accession>
<dbReference type="AlphaFoldDB" id="A0A2P6V449"/>
<dbReference type="Proteomes" id="UP000239649">
    <property type="component" value="Unassembled WGS sequence"/>
</dbReference>
<dbReference type="SUPFAM" id="SSF81324">
    <property type="entry name" value="Voltage-gated potassium channels"/>
    <property type="match status" value="1"/>
</dbReference>
<keyword evidence="6" id="KW-0407">Ion channel</keyword>
<evidence type="ECO:0000256" key="4">
    <source>
        <dbReference type="SAM" id="Phobius"/>
    </source>
</evidence>
<feature type="transmembrane region" description="Helical" evidence="4">
    <location>
        <begin position="81"/>
        <end position="102"/>
    </location>
</feature>
<dbReference type="InterPro" id="IPR018490">
    <property type="entry name" value="cNMP-bd_dom_sf"/>
</dbReference>
<keyword evidence="7" id="KW-1185">Reference proteome</keyword>
<dbReference type="InterPro" id="IPR045319">
    <property type="entry name" value="KAT/AKT"/>
</dbReference>
<feature type="compositionally biased region" description="Low complexity" evidence="3">
    <location>
        <begin position="549"/>
        <end position="575"/>
    </location>
</feature>
<dbReference type="GO" id="GO:0034702">
    <property type="term" value="C:monoatomic ion channel complex"/>
    <property type="evidence" value="ECO:0007669"/>
    <property type="project" value="UniProtKB-KW"/>
</dbReference>
<comment type="caution">
    <text evidence="6">The sequence shown here is derived from an EMBL/GenBank/DDBJ whole genome shotgun (WGS) entry which is preliminary data.</text>
</comment>
<dbReference type="Gene3D" id="1.10.287.70">
    <property type="match status" value="1"/>
</dbReference>